<comment type="caution">
    <text evidence="2">The sequence shown here is derived from an EMBL/GenBank/DDBJ whole genome shotgun (WGS) entry which is preliminary data.</text>
</comment>
<dbReference type="EMBL" id="BAAAJK010000005">
    <property type="protein sequence ID" value="GAA1383667.1"/>
    <property type="molecule type" value="Genomic_DNA"/>
</dbReference>
<reference evidence="2 3" key="1">
    <citation type="journal article" date="2019" name="Int. J. Syst. Evol. Microbiol.">
        <title>The Global Catalogue of Microorganisms (GCM) 10K type strain sequencing project: providing services to taxonomists for standard genome sequencing and annotation.</title>
        <authorList>
            <consortium name="The Broad Institute Genomics Platform"/>
            <consortium name="The Broad Institute Genome Sequencing Center for Infectious Disease"/>
            <person name="Wu L."/>
            <person name="Ma J."/>
        </authorList>
    </citation>
    <scope>NUCLEOTIDE SEQUENCE [LARGE SCALE GENOMIC DNA]</scope>
    <source>
        <strain evidence="2 3">JCM 11896</strain>
    </source>
</reference>
<keyword evidence="3" id="KW-1185">Reference proteome</keyword>
<dbReference type="Gene3D" id="3.10.450.50">
    <property type="match status" value="1"/>
</dbReference>
<dbReference type="RefSeq" id="WP_344019477.1">
    <property type="nucleotide sequence ID" value="NZ_BAAAJK010000005.1"/>
</dbReference>
<organism evidence="2 3">
    <name type="scientific">Pseudonocardia kongjuensis</name>
    <dbReference type="NCBI Taxonomy" id="102227"/>
    <lineage>
        <taxon>Bacteria</taxon>
        <taxon>Bacillati</taxon>
        <taxon>Actinomycetota</taxon>
        <taxon>Actinomycetes</taxon>
        <taxon>Pseudonocardiales</taxon>
        <taxon>Pseudonocardiaceae</taxon>
        <taxon>Pseudonocardia</taxon>
    </lineage>
</organism>
<dbReference type="SUPFAM" id="SSF54427">
    <property type="entry name" value="NTF2-like"/>
    <property type="match status" value="1"/>
</dbReference>
<evidence type="ECO:0000313" key="2">
    <source>
        <dbReference type="EMBL" id="GAA1383667.1"/>
    </source>
</evidence>
<evidence type="ECO:0000259" key="1">
    <source>
        <dbReference type="Pfam" id="PF13577"/>
    </source>
</evidence>
<evidence type="ECO:0000313" key="3">
    <source>
        <dbReference type="Proteomes" id="UP001501414"/>
    </source>
</evidence>
<accession>A0ABN1XMX3</accession>
<dbReference type="InterPro" id="IPR037401">
    <property type="entry name" value="SnoaL-like"/>
</dbReference>
<feature type="domain" description="SnoaL-like" evidence="1">
    <location>
        <begin position="27"/>
        <end position="144"/>
    </location>
</feature>
<proteinExistence type="predicted"/>
<name>A0ABN1XMX3_9PSEU</name>
<gene>
    <name evidence="2" type="ORF">GCM10009613_13400</name>
</gene>
<dbReference type="InterPro" id="IPR032710">
    <property type="entry name" value="NTF2-like_dom_sf"/>
</dbReference>
<dbReference type="Proteomes" id="UP001501414">
    <property type="component" value="Unassembled WGS sequence"/>
</dbReference>
<dbReference type="Pfam" id="PF13577">
    <property type="entry name" value="SnoaL_4"/>
    <property type="match status" value="1"/>
</dbReference>
<sequence>MTALSATGLALLDDRVPDQGPLAARAEAVRTVLLAERTAKDLGHWAVMAAAFAPVSCVRVSWFEGSGADFVANARARADRGGTPSFHEIGAVAVVVNGRRALADASCTVHIRTTADGVGIDLVSRGRLCWRAEEVDGRWRIVSMDMIYIRDGLAPVEPGTAVPPLPVPEQARSSYGFLQRVMSAAGYPVSAGLPGVDRPDLVDALLAGHGGWLLDGDAR</sequence>
<protein>
    <submittedName>
        <fullName evidence="2">Nuclear transport factor 2 family protein</fullName>
    </submittedName>
</protein>